<dbReference type="Proteomes" id="UP000821866">
    <property type="component" value="Chromosome 9"/>
</dbReference>
<name>A0A9J6D4P8_RHIMP</name>
<accession>A0A9J6D4P8</accession>
<reference evidence="1" key="1">
    <citation type="journal article" date="2020" name="Cell">
        <title>Large-Scale Comparative Analyses of Tick Genomes Elucidate Their Genetic Diversity and Vector Capacities.</title>
        <authorList>
            <consortium name="Tick Genome and Microbiome Consortium (TIGMIC)"/>
            <person name="Jia N."/>
            <person name="Wang J."/>
            <person name="Shi W."/>
            <person name="Du L."/>
            <person name="Sun Y."/>
            <person name="Zhan W."/>
            <person name="Jiang J.F."/>
            <person name="Wang Q."/>
            <person name="Zhang B."/>
            <person name="Ji P."/>
            <person name="Bell-Sakyi L."/>
            <person name="Cui X.M."/>
            <person name="Yuan T.T."/>
            <person name="Jiang B.G."/>
            <person name="Yang W.F."/>
            <person name="Lam T.T."/>
            <person name="Chang Q.C."/>
            <person name="Ding S.J."/>
            <person name="Wang X.J."/>
            <person name="Zhu J.G."/>
            <person name="Ruan X.D."/>
            <person name="Zhao L."/>
            <person name="Wei J.T."/>
            <person name="Ye R.Z."/>
            <person name="Que T.C."/>
            <person name="Du C.H."/>
            <person name="Zhou Y.H."/>
            <person name="Cheng J.X."/>
            <person name="Dai P.F."/>
            <person name="Guo W.B."/>
            <person name="Han X.H."/>
            <person name="Huang E.J."/>
            <person name="Li L.F."/>
            <person name="Wei W."/>
            <person name="Gao Y.C."/>
            <person name="Liu J.Z."/>
            <person name="Shao H.Z."/>
            <person name="Wang X."/>
            <person name="Wang C.C."/>
            <person name="Yang T.C."/>
            <person name="Huo Q.B."/>
            <person name="Li W."/>
            <person name="Chen H.Y."/>
            <person name="Chen S.E."/>
            <person name="Zhou L.G."/>
            <person name="Ni X.B."/>
            <person name="Tian J.H."/>
            <person name="Sheng Y."/>
            <person name="Liu T."/>
            <person name="Pan Y.S."/>
            <person name="Xia L.Y."/>
            <person name="Li J."/>
            <person name="Zhao F."/>
            <person name="Cao W.C."/>
        </authorList>
    </citation>
    <scope>NUCLEOTIDE SEQUENCE</scope>
    <source>
        <strain evidence="1">Rmic-2018</strain>
    </source>
</reference>
<comment type="caution">
    <text evidence="1">The sequence shown here is derived from an EMBL/GenBank/DDBJ whole genome shotgun (WGS) entry which is preliminary data.</text>
</comment>
<dbReference type="AlphaFoldDB" id="A0A9J6D4P8"/>
<sequence length="229" mass="25884">MRLTHPEVLTFCGGFEPSVGHGNRIARILRSECHRQTGLYRDILRNHIYMEGGTTNQKKKKWRELGGLVICETERLWSTLLSQLRSKRQPNKPAEDNIIHTTDDVVLPEFLKETLGRGPKYAVEPRLEAPKLLSLVRQLSGCAPDCEKDRCISEGVDVLEKFRPKRQVFPIRKVVTYLKESGICVIPSDKEGLHPSERRTKTASCCPSRGHNLYDSLAQNSGFAAAEAF</sequence>
<evidence type="ECO:0000313" key="2">
    <source>
        <dbReference type="Proteomes" id="UP000821866"/>
    </source>
</evidence>
<protein>
    <submittedName>
        <fullName evidence="1">Uncharacterized protein</fullName>
    </submittedName>
</protein>
<reference evidence="1" key="2">
    <citation type="submission" date="2021-09" db="EMBL/GenBank/DDBJ databases">
        <authorList>
            <person name="Jia N."/>
            <person name="Wang J."/>
            <person name="Shi W."/>
            <person name="Du L."/>
            <person name="Sun Y."/>
            <person name="Zhan W."/>
            <person name="Jiang J."/>
            <person name="Wang Q."/>
            <person name="Zhang B."/>
            <person name="Ji P."/>
            <person name="Sakyi L.B."/>
            <person name="Cui X."/>
            <person name="Yuan T."/>
            <person name="Jiang B."/>
            <person name="Yang W."/>
            <person name="Lam T.T.-Y."/>
            <person name="Chang Q."/>
            <person name="Ding S."/>
            <person name="Wang X."/>
            <person name="Zhu J."/>
            <person name="Ruan X."/>
            <person name="Zhao L."/>
            <person name="Wei J."/>
            <person name="Que T."/>
            <person name="Du C."/>
            <person name="Cheng J."/>
            <person name="Dai P."/>
            <person name="Han X."/>
            <person name="Huang E."/>
            <person name="Gao Y."/>
            <person name="Liu J."/>
            <person name="Shao H."/>
            <person name="Ye R."/>
            <person name="Li L."/>
            <person name="Wei W."/>
            <person name="Wang X."/>
            <person name="Wang C."/>
            <person name="Huo Q."/>
            <person name="Li W."/>
            <person name="Guo W."/>
            <person name="Chen H."/>
            <person name="Chen S."/>
            <person name="Zhou L."/>
            <person name="Zhou L."/>
            <person name="Ni X."/>
            <person name="Tian J."/>
            <person name="Zhou Y."/>
            <person name="Sheng Y."/>
            <person name="Liu T."/>
            <person name="Pan Y."/>
            <person name="Xia L."/>
            <person name="Li J."/>
            <person name="Zhao F."/>
            <person name="Cao W."/>
        </authorList>
    </citation>
    <scope>NUCLEOTIDE SEQUENCE</scope>
    <source>
        <strain evidence="1">Rmic-2018</strain>
        <tissue evidence="1">Larvae</tissue>
    </source>
</reference>
<organism evidence="1 2">
    <name type="scientific">Rhipicephalus microplus</name>
    <name type="common">Cattle tick</name>
    <name type="synonym">Boophilus microplus</name>
    <dbReference type="NCBI Taxonomy" id="6941"/>
    <lineage>
        <taxon>Eukaryota</taxon>
        <taxon>Metazoa</taxon>
        <taxon>Ecdysozoa</taxon>
        <taxon>Arthropoda</taxon>
        <taxon>Chelicerata</taxon>
        <taxon>Arachnida</taxon>
        <taxon>Acari</taxon>
        <taxon>Parasitiformes</taxon>
        <taxon>Ixodida</taxon>
        <taxon>Ixodoidea</taxon>
        <taxon>Ixodidae</taxon>
        <taxon>Rhipicephalinae</taxon>
        <taxon>Rhipicephalus</taxon>
        <taxon>Boophilus</taxon>
    </lineage>
</organism>
<proteinExistence type="predicted"/>
<keyword evidence="2" id="KW-1185">Reference proteome</keyword>
<gene>
    <name evidence="1" type="ORF">HPB51_012672</name>
</gene>
<evidence type="ECO:0000313" key="1">
    <source>
        <dbReference type="EMBL" id="KAH8009174.1"/>
    </source>
</evidence>
<dbReference type="EMBL" id="JABSTU010000011">
    <property type="protein sequence ID" value="KAH8009174.1"/>
    <property type="molecule type" value="Genomic_DNA"/>
</dbReference>